<feature type="compositionally biased region" description="Polar residues" evidence="4">
    <location>
        <begin position="1"/>
        <end position="13"/>
    </location>
</feature>
<sequence>MDTATPTSDVSSVRRNRSQTRKISDGAVKFRCISLKCLAPPDKSSLDKPGPSGVVAPKKANRRSHSQISCSTCCPVCGVTIKVSEAGAHFEVEVARLKDVTTHRNGKRARSHADRHCVETVREERRKIVKSVRQNRSKRLTLRTAPPHRRRRLPGQVDCPVCGQAINHLSEEERIGHVEDCLNSQNATSHEVDIEGGGSSASELEEYEWAGQTRIRSVVLSDIVPRSNRNGQEDDSGDLDVDGVDEAVYGESQFSEADLISISQDNSSQRIREAMVRTAGANSGAPPEVPSKWDTLEDLSLTQRLQDDDQPSSESSGPRSGSSIVIEALKTRIRDLEDSKPCSSLMSARCLVCMELYLNPLVSVACWHVYCQDCWLKTLSCKKLCPQCSTITSPGDLRRIYL</sequence>
<dbReference type="Pfam" id="PF13923">
    <property type="entry name" value="zf-C3HC4_2"/>
    <property type="match status" value="1"/>
</dbReference>
<gene>
    <name evidence="7" type="primary">LOC100904343</name>
</gene>
<dbReference type="AlphaFoldDB" id="A0AAJ7WGL1"/>
<dbReference type="PROSITE" id="PS50089">
    <property type="entry name" value="ZF_RING_2"/>
    <property type="match status" value="1"/>
</dbReference>
<keyword evidence="6" id="KW-1185">Reference proteome</keyword>
<dbReference type="KEGG" id="goe:100904343"/>
<evidence type="ECO:0000259" key="5">
    <source>
        <dbReference type="PROSITE" id="PS50089"/>
    </source>
</evidence>
<feature type="domain" description="RING-type" evidence="5">
    <location>
        <begin position="350"/>
        <end position="389"/>
    </location>
</feature>
<dbReference type="PANTHER" id="PTHR13459">
    <property type="entry name" value="E3 UBIQUITIN-PROTEIN LIGASE RNF220 ISOFORM X1"/>
    <property type="match status" value="1"/>
</dbReference>
<dbReference type="GeneID" id="100904343"/>
<evidence type="ECO:0000313" key="6">
    <source>
        <dbReference type="Proteomes" id="UP000694867"/>
    </source>
</evidence>
<protein>
    <submittedName>
        <fullName evidence="7">E3 ubiquitin-protein ligase Rnf220</fullName>
    </submittedName>
</protein>
<dbReference type="GO" id="GO:0008270">
    <property type="term" value="F:zinc ion binding"/>
    <property type="evidence" value="ECO:0007669"/>
    <property type="project" value="UniProtKB-KW"/>
</dbReference>
<dbReference type="InterPro" id="IPR001841">
    <property type="entry name" value="Znf_RING"/>
</dbReference>
<reference evidence="7" key="1">
    <citation type="submission" date="2025-08" db="UniProtKB">
        <authorList>
            <consortium name="RefSeq"/>
        </authorList>
    </citation>
    <scope>IDENTIFICATION</scope>
</reference>
<dbReference type="InterPro" id="IPR013083">
    <property type="entry name" value="Znf_RING/FYVE/PHD"/>
</dbReference>
<dbReference type="RefSeq" id="XP_028966331.1">
    <property type="nucleotide sequence ID" value="XM_029110498.1"/>
</dbReference>
<evidence type="ECO:0000256" key="2">
    <source>
        <dbReference type="ARBA" id="ARBA00022833"/>
    </source>
</evidence>
<accession>A0AAJ7WGL1</accession>
<dbReference type="Pfam" id="PF15926">
    <property type="entry name" value="RNF220"/>
    <property type="match status" value="2"/>
</dbReference>
<evidence type="ECO:0000256" key="1">
    <source>
        <dbReference type="ARBA" id="ARBA00022771"/>
    </source>
</evidence>
<feature type="region of interest" description="Disordered" evidence="4">
    <location>
        <begin position="1"/>
        <end position="22"/>
    </location>
</feature>
<evidence type="ECO:0000256" key="4">
    <source>
        <dbReference type="SAM" id="MobiDB-lite"/>
    </source>
</evidence>
<dbReference type="Gene3D" id="3.30.40.10">
    <property type="entry name" value="Zinc/RING finger domain, C3HC4 (zinc finger)"/>
    <property type="match status" value="1"/>
</dbReference>
<dbReference type="PANTHER" id="PTHR13459:SF1">
    <property type="entry name" value="E3 UBIQUITIN-PROTEIN LIGASE RNF220 ISOFORM X1"/>
    <property type="match status" value="1"/>
</dbReference>
<keyword evidence="2" id="KW-0862">Zinc</keyword>
<name>A0AAJ7WGL1_9ACAR</name>
<dbReference type="GO" id="GO:0016567">
    <property type="term" value="P:protein ubiquitination"/>
    <property type="evidence" value="ECO:0007669"/>
    <property type="project" value="TreeGrafter"/>
</dbReference>
<dbReference type="InterPro" id="IPR031824">
    <property type="entry name" value="RNF220_mid"/>
</dbReference>
<dbReference type="InterPro" id="IPR052443">
    <property type="entry name" value="E3_ubiq-ligase_RNF220-like"/>
</dbReference>
<evidence type="ECO:0000256" key="3">
    <source>
        <dbReference type="PROSITE-ProRule" id="PRU00175"/>
    </source>
</evidence>
<evidence type="ECO:0000313" key="7">
    <source>
        <dbReference type="RefSeq" id="XP_028966331.1"/>
    </source>
</evidence>
<dbReference type="GO" id="GO:0061630">
    <property type="term" value="F:ubiquitin protein ligase activity"/>
    <property type="evidence" value="ECO:0007669"/>
    <property type="project" value="TreeGrafter"/>
</dbReference>
<proteinExistence type="predicted"/>
<keyword evidence="1 3" id="KW-0863">Zinc-finger</keyword>
<keyword evidence="1 3" id="KW-0479">Metal-binding</keyword>
<dbReference type="Proteomes" id="UP000694867">
    <property type="component" value="Unplaced"/>
</dbReference>
<dbReference type="SUPFAM" id="SSF57850">
    <property type="entry name" value="RING/U-box"/>
    <property type="match status" value="1"/>
</dbReference>
<organism evidence="6 7">
    <name type="scientific">Galendromus occidentalis</name>
    <name type="common">western predatory mite</name>
    <dbReference type="NCBI Taxonomy" id="34638"/>
    <lineage>
        <taxon>Eukaryota</taxon>
        <taxon>Metazoa</taxon>
        <taxon>Ecdysozoa</taxon>
        <taxon>Arthropoda</taxon>
        <taxon>Chelicerata</taxon>
        <taxon>Arachnida</taxon>
        <taxon>Acari</taxon>
        <taxon>Parasitiformes</taxon>
        <taxon>Mesostigmata</taxon>
        <taxon>Gamasina</taxon>
        <taxon>Phytoseioidea</taxon>
        <taxon>Phytoseiidae</taxon>
        <taxon>Typhlodrominae</taxon>
        <taxon>Galendromus</taxon>
    </lineage>
</organism>